<gene>
    <name evidence="1" type="ORF">H0484_03010</name>
</gene>
<dbReference type="Proteomes" id="UP000776983">
    <property type="component" value="Unassembled WGS sequence"/>
</dbReference>
<keyword evidence="2" id="KW-1185">Reference proteome</keyword>
<evidence type="ECO:0008006" key="3">
    <source>
        <dbReference type="Google" id="ProtNLM"/>
    </source>
</evidence>
<organism evidence="1 2">
    <name type="scientific">Mesopusillimonas faecipullorum</name>
    <dbReference type="NCBI Taxonomy" id="2755040"/>
    <lineage>
        <taxon>Bacteria</taxon>
        <taxon>Pseudomonadati</taxon>
        <taxon>Pseudomonadota</taxon>
        <taxon>Betaproteobacteria</taxon>
        <taxon>Burkholderiales</taxon>
        <taxon>Alcaligenaceae</taxon>
        <taxon>Mesopusillimonas</taxon>
    </lineage>
</organism>
<dbReference type="RefSeq" id="WP_226952947.1">
    <property type="nucleotide sequence ID" value="NZ_JACDXW010000001.1"/>
</dbReference>
<evidence type="ECO:0000313" key="1">
    <source>
        <dbReference type="EMBL" id="MCB5362725.1"/>
    </source>
</evidence>
<evidence type="ECO:0000313" key="2">
    <source>
        <dbReference type="Proteomes" id="UP000776983"/>
    </source>
</evidence>
<name>A0ABS8C9M4_9BURK</name>
<protein>
    <recommendedName>
        <fullName evidence="3">Carboxypeptidase regulatory-like domain-containing protein</fullName>
    </recommendedName>
</protein>
<comment type="caution">
    <text evidence="1">The sequence shown here is derived from an EMBL/GenBank/DDBJ whole genome shotgun (WGS) entry which is preliminary data.</text>
</comment>
<dbReference type="EMBL" id="JACDXW010000001">
    <property type="protein sequence ID" value="MCB5362725.1"/>
    <property type="molecule type" value="Genomic_DNA"/>
</dbReference>
<accession>A0ABS8C9M4</accession>
<sequence length="709" mass="79779">MRQLKAQAIDQDLAPSLTKRRLLKMGLLTPALMALSACGGDGDSDSNSARGSEPQAGPWTLEGEESLAADVSDTPFGDAYDLSLDPLALVNAQILGLVEYEGSYPIAVAAYTHDGVLIGQTMTDARGYYTISGQARSGMRIVAKTSNGDLSAYEIGREFVDDEPIYVNALTTLVDRLRLATGWRYSQAEDRLQDFLGLERNTPIQMPLAGHSDFALDVFHASRQQAGMSLDAYIDDLVAQAYAEPMLSQAVSFASPLQSGGLALDPMGVVSFFGKKLLDFINGSLSDEEKEEFFGGWLVKFGVFTTTDPMEKAIAELSAQVAIVVSDVNALLKKLDDKDLNDTVGPVNDLIRECYNISNDMRALQKYENLKDYQLRAAQIREAIDKNLGKTPYNIAQLFIGFPGQLGKGNTVIDALNRSIQRSNAVHFYGKASENLFKRYVASLRMFQMYIITLKVMRLLSLKYLEGQAIDETYLQELCQAAIQYDKVFAQIDVKPLPDEMVYIDLRTDYAWWAHPSLADYYGTWRGDDMLMNSPDKFPAAIKAMGDQAWEVPLRVDVEEPFFKESKARGLSFKSYITSFGGPAQGFYDVSGLKNAPKFNFWLANTVQTYEPYIDTRPPIIFYYSQRNYARPASKERDFRISKSSYCDDNTRERRCTTEDFGNYGGYKNYFYPVNKHVIKPEQYYPWVVFAEIREKYKNFDHDTIMKQK</sequence>
<proteinExistence type="predicted"/>
<reference evidence="1 2" key="1">
    <citation type="submission" date="2020-07" db="EMBL/GenBank/DDBJ databases">
        <title>Pusillimonas sp. nov., isolated from poultry manure in Taiwan.</title>
        <authorList>
            <person name="Lin S.-Y."/>
            <person name="Tang Y.-S."/>
            <person name="Young C.-C."/>
        </authorList>
    </citation>
    <scope>NUCLEOTIDE SEQUENCE [LARGE SCALE GENOMIC DNA]</scope>
    <source>
        <strain evidence="1 2">CC-YST705</strain>
    </source>
</reference>